<keyword evidence="2" id="KW-1185">Reference proteome</keyword>
<dbReference type="Proteomes" id="UP001589607">
    <property type="component" value="Unassembled WGS sequence"/>
</dbReference>
<proteinExistence type="predicted"/>
<protein>
    <submittedName>
        <fullName evidence="1">Uncharacterized protein</fullName>
    </submittedName>
</protein>
<name>A0ABV5GHU3_9FLAO</name>
<dbReference type="EMBL" id="JBHMEY010000001">
    <property type="protein sequence ID" value="MFB9094934.1"/>
    <property type="molecule type" value="Genomic_DNA"/>
</dbReference>
<evidence type="ECO:0000313" key="1">
    <source>
        <dbReference type="EMBL" id="MFB9094934.1"/>
    </source>
</evidence>
<gene>
    <name evidence="1" type="ORF">ACFFVF_00265</name>
</gene>
<dbReference type="RefSeq" id="WP_236454454.1">
    <property type="nucleotide sequence ID" value="NZ_CBCSGE010000007.1"/>
</dbReference>
<organism evidence="1 2">
    <name type="scientific">Flavobacterium jumunjinense</name>
    <dbReference type="NCBI Taxonomy" id="998845"/>
    <lineage>
        <taxon>Bacteria</taxon>
        <taxon>Pseudomonadati</taxon>
        <taxon>Bacteroidota</taxon>
        <taxon>Flavobacteriia</taxon>
        <taxon>Flavobacteriales</taxon>
        <taxon>Flavobacteriaceae</taxon>
        <taxon>Flavobacterium</taxon>
    </lineage>
</organism>
<reference evidence="1 2" key="1">
    <citation type="submission" date="2024-09" db="EMBL/GenBank/DDBJ databases">
        <authorList>
            <person name="Sun Q."/>
            <person name="Mori K."/>
        </authorList>
    </citation>
    <scope>NUCLEOTIDE SEQUENCE [LARGE SCALE GENOMIC DNA]</scope>
    <source>
        <strain evidence="1 2">CECT 7955</strain>
    </source>
</reference>
<accession>A0ABV5GHU3</accession>
<evidence type="ECO:0000313" key="2">
    <source>
        <dbReference type="Proteomes" id="UP001589607"/>
    </source>
</evidence>
<comment type="caution">
    <text evidence="1">The sequence shown here is derived from an EMBL/GenBank/DDBJ whole genome shotgun (WGS) entry which is preliminary data.</text>
</comment>
<sequence length="96" mass="10583">METEKVCCKGKLSNKKESKSCCDSTSTNDDDNSCNGKCGNSNCTATASVGSSLFIYNEIEFTNNNFDFNTSKPKFYHAENLLSDGFLSIWLIPKIS</sequence>